<reference evidence="1 2" key="1">
    <citation type="submission" date="2018-01" db="EMBL/GenBank/DDBJ databases">
        <title>Arthrobacter sp. nov., from glaciers in China.</title>
        <authorList>
            <person name="Liu Q."/>
            <person name="Xin Y.-H."/>
        </authorList>
    </citation>
    <scope>NUCLEOTIDE SEQUENCE [LARGE SCALE GENOMIC DNA]</scope>
    <source>
        <strain evidence="1 2">HLT2-12-2</strain>
    </source>
</reference>
<dbReference type="RefSeq" id="WP_103465876.1">
    <property type="nucleotide sequence ID" value="NZ_PPXC01000008.1"/>
</dbReference>
<dbReference type="Proteomes" id="UP000237061">
    <property type="component" value="Unassembled WGS sequence"/>
</dbReference>
<evidence type="ECO:0000313" key="2">
    <source>
        <dbReference type="Proteomes" id="UP000237061"/>
    </source>
</evidence>
<evidence type="ECO:0000313" key="1">
    <source>
        <dbReference type="EMBL" id="POH73131.1"/>
    </source>
</evidence>
<protein>
    <recommendedName>
        <fullName evidence="3">DUF1045 domain-containing protein</fullName>
    </recommendedName>
</protein>
<dbReference type="AlphaFoldDB" id="A0A2S3ZV47"/>
<accession>A0A2S3ZV47</accession>
<proteinExistence type="predicted"/>
<name>A0A2S3ZV47_ARTGL</name>
<dbReference type="PIRSF" id="PIRSF033328">
    <property type="entry name" value="Phest_Mll4975"/>
    <property type="match status" value="1"/>
</dbReference>
<evidence type="ECO:0008006" key="3">
    <source>
        <dbReference type="Google" id="ProtNLM"/>
    </source>
</evidence>
<dbReference type="Pfam" id="PF06299">
    <property type="entry name" value="DUF1045"/>
    <property type="match status" value="1"/>
</dbReference>
<comment type="caution">
    <text evidence="1">The sequence shown here is derived from an EMBL/GenBank/DDBJ whole genome shotgun (WGS) entry which is preliminary data.</text>
</comment>
<keyword evidence="2" id="KW-1185">Reference proteome</keyword>
<gene>
    <name evidence="1" type="ORF">CVS27_11395</name>
</gene>
<dbReference type="EMBL" id="PPXC01000008">
    <property type="protein sequence ID" value="POH73131.1"/>
    <property type="molecule type" value="Genomic_DNA"/>
</dbReference>
<organism evidence="1 2">
    <name type="scientific">Arthrobacter glacialis</name>
    <dbReference type="NCBI Taxonomy" id="1664"/>
    <lineage>
        <taxon>Bacteria</taxon>
        <taxon>Bacillati</taxon>
        <taxon>Actinomycetota</taxon>
        <taxon>Actinomycetes</taxon>
        <taxon>Micrococcales</taxon>
        <taxon>Micrococcaceae</taxon>
        <taxon>Arthrobacter</taxon>
    </lineage>
</organism>
<sequence length="231" mass="25643">MKRYAVYAVPGINKEEVAEAIRLRTAVDDWYGRQEFHDLTQDARRYGFHATLKAPIHLAAGRTEAQLCAAADAFAAGRGPVVISALRPAAIGGFRALVPGRDPEDLDVLAADALWTFEDFRAPLTQGDIRRRRPENLEQRERELFERWGYPYVLDKYLFHFTLTDHVPLERTAEIDVAIKDHFDGVSGVDVPLTAVVISVEPAPGAAFEVLSVHPFAEQAALETPDAPRPS</sequence>
<dbReference type="InterPro" id="IPR009389">
    <property type="entry name" value="DUF1045"/>
</dbReference>